<keyword evidence="1" id="KW-0472">Membrane</keyword>
<dbReference type="RefSeq" id="WP_145073165.1">
    <property type="nucleotide sequence ID" value="NZ_CP036425.1"/>
</dbReference>
<dbReference type="EMBL" id="CP036425">
    <property type="protein sequence ID" value="QDU32121.1"/>
    <property type="molecule type" value="Genomic_DNA"/>
</dbReference>
<feature type="transmembrane region" description="Helical" evidence="1">
    <location>
        <begin position="230"/>
        <end position="248"/>
    </location>
</feature>
<dbReference type="Pfam" id="PF02517">
    <property type="entry name" value="Rce1-like"/>
    <property type="match status" value="1"/>
</dbReference>
<dbReference type="AlphaFoldDB" id="A0A517YPH5"/>
<keyword evidence="1" id="KW-0812">Transmembrane</keyword>
<dbReference type="InterPro" id="IPR003675">
    <property type="entry name" value="Rce1/LyrA-like_dom"/>
</dbReference>
<feature type="transmembrane region" description="Helical" evidence="1">
    <location>
        <begin position="24"/>
        <end position="47"/>
    </location>
</feature>
<proteinExistence type="predicted"/>
<dbReference type="GO" id="GO:0006508">
    <property type="term" value="P:proteolysis"/>
    <property type="evidence" value="ECO:0007669"/>
    <property type="project" value="UniProtKB-KW"/>
</dbReference>
<feature type="transmembrane region" description="Helical" evidence="1">
    <location>
        <begin position="67"/>
        <end position="93"/>
    </location>
</feature>
<dbReference type="Proteomes" id="UP000317369">
    <property type="component" value="Chromosome"/>
</dbReference>
<dbReference type="GO" id="GO:0004175">
    <property type="term" value="F:endopeptidase activity"/>
    <property type="evidence" value="ECO:0007669"/>
    <property type="project" value="UniProtKB-ARBA"/>
</dbReference>
<evidence type="ECO:0000313" key="3">
    <source>
        <dbReference type="EMBL" id="QDU32121.1"/>
    </source>
</evidence>
<accession>A0A517YPH5</accession>
<dbReference type="OrthoDB" id="9814348at2"/>
<dbReference type="KEGG" id="pcor:KS4_01500"/>
<gene>
    <name evidence="3" type="ORF">KS4_01500</name>
</gene>
<feature type="transmembrane region" description="Helical" evidence="1">
    <location>
        <begin position="206"/>
        <end position="223"/>
    </location>
</feature>
<feature type="transmembrane region" description="Helical" evidence="1">
    <location>
        <begin position="254"/>
        <end position="275"/>
    </location>
</feature>
<sequence length="278" mass="30825">MSKTGRQAQGELGAMTSYWERSHWPLQALIFLLPLILLYELGTYLYVRAYNTQLPNLQAEVLLSKFLNLFGEASGVYLPGLILIIVLFCWHIVRRDPWKPEPKLYLLMYIESFLLTIPLLVFAAIFMREHAASVTSILQQATIPVETIQGDTLSIETNVAVSSAQSWQAGLLLSIGAGIYEELVYRLILIAIIHTILVDLISLPPYIGAIGAVLGSSLAFGYIHPEAISLGMLLFYTTAGIYFAVIYLARGFGIVVATHVLYDIIAVSSTFLYSLMSD</sequence>
<reference evidence="3 4" key="1">
    <citation type="submission" date="2019-02" db="EMBL/GenBank/DDBJ databases">
        <title>Deep-cultivation of Planctomycetes and their phenomic and genomic characterization uncovers novel biology.</title>
        <authorList>
            <person name="Wiegand S."/>
            <person name="Jogler M."/>
            <person name="Boedeker C."/>
            <person name="Pinto D."/>
            <person name="Vollmers J."/>
            <person name="Rivas-Marin E."/>
            <person name="Kohn T."/>
            <person name="Peeters S.H."/>
            <person name="Heuer A."/>
            <person name="Rast P."/>
            <person name="Oberbeckmann S."/>
            <person name="Bunk B."/>
            <person name="Jeske O."/>
            <person name="Meyerdierks A."/>
            <person name="Storesund J.E."/>
            <person name="Kallscheuer N."/>
            <person name="Luecker S."/>
            <person name="Lage O.M."/>
            <person name="Pohl T."/>
            <person name="Merkel B.J."/>
            <person name="Hornburger P."/>
            <person name="Mueller R.-W."/>
            <person name="Bruemmer F."/>
            <person name="Labrenz M."/>
            <person name="Spormann A.M."/>
            <person name="Op den Camp H."/>
            <person name="Overmann J."/>
            <person name="Amann R."/>
            <person name="Jetten M.S.M."/>
            <person name="Mascher T."/>
            <person name="Medema M.H."/>
            <person name="Devos D.P."/>
            <person name="Kaster A.-K."/>
            <person name="Ovreas L."/>
            <person name="Rohde M."/>
            <person name="Galperin M.Y."/>
            <person name="Jogler C."/>
        </authorList>
    </citation>
    <scope>NUCLEOTIDE SEQUENCE [LARGE SCALE GENOMIC DNA]</scope>
    <source>
        <strain evidence="3 4">KS4</strain>
    </source>
</reference>
<feature type="transmembrane region" description="Helical" evidence="1">
    <location>
        <begin position="105"/>
        <end position="127"/>
    </location>
</feature>
<name>A0A517YPH5_9BACT</name>
<evidence type="ECO:0000313" key="4">
    <source>
        <dbReference type="Proteomes" id="UP000317369"/>
    </source>
</evidence>
<keyword evidence="3" id="KW-0645">Protease</keyword>
<evidence type="ECO:0000256" key="1">
    <source>
        <dbReference type="SAM" id="Phobius"/>
    </source>
</evidence>
<organism evidence="3 4">
    <name type="scientific">Poriferisphaera corsica</name>
    <dbReference type="NCBI Taxonomy" id="2528020"/>
    <lineage>
        <taxon>Bacteria</taxon>
        <taxon>Pseudomonadati</taxon>
        <taxon>Planctomycetota</taxon>
        <taxon>Phycisphaerae</taxon>
        <taxon>Phycisphaerales</taxon>
        <taxon>Phycisphaeraceae</taxon>
        <taxon>Poriferisphaera</taxon>
    </lineage>
</organism>
<evidence type="ECO:0000259" key="2">
    <source>
        <dbReference type="Pfam" id="PF02517"/>
    </source>
</evidence>
<dbReference type="GO" id="GO:0080120">
    <property type="term" value="P:CAAX-box protein maturation"/>
    <property type="evidence" value="ECO:0007669"/>
    <property type="project" value="UniProtKB-ARBA"/>
</dbReference>
<keyword evidence="1" id="KW-1133">Transmembrane helix</keyword>
<protein>
    <submittedName>
        <fullName evidence="3">CAAX amino terminal protease self-immunity</fullName>
    </submittedName>
</protein>
<keyword evidence="4" id="KW-1185">Reference proteome</keyword>
<keyword evidence="3" id="KW-0378">Hydrolase</keyword>
<feature type="domain" description="CAAX prenyl protease 2/Lysostaphin resistance protein A-like" evidence="2">
    <location>
        <begin position="166"/>
        <end position="265"/>
    </location>
</feature>